<dbReference type="PANTHER" id="PTHR13743">
    <property type="entry name" value="BEIGE/BEACH-RELATED"/>
    <property type="match status" value="1"/>
</dbReference>
<evidence type="ECO:0000256" key="1">
    <source>
        <dbReference type="SAM" id="MobiDB-lite"/>
    </source>
</evidence>
<dbReference type="Pfam" id="PF02138">
    <property type="entry name" value="Beach"/>
    <property type="match status" value="1"/>
</dbReference>
<dbReference type="InterPro" id="IPR011993">
    <property type="entry name" value="PH-like_dom_sf"/>
</dbReference>
<comment type="caution">
    <text evidence="4">The sequence shown here is derived from an EMBL/GenBank/DDBJ whole genome shotgun (WGS) entry which is preliminary data.</text>
</comment>
<dbReference type="SUPFAM" id="SSF50978">
    <property type="entry name" value="WD40 repeat-like"/>
    <property type="match status" value="1"/>
</dbReference>
<evidence type="ECO:0000259" key="2">
    <source>
        <dbReference type="PROSITE" id="PS50197"/>
    </source>
</evidence>
<dbReference type="EMBL" id="JAPFFF010000003">
    <property type="protein sequence ID" value="KAK8895657.1"/>
    <property type="molecule type" value="Genomic_DNA"/>
</dbReference>
<dbReference type="SMART" id="SM01026">
    <property type="entry name" value="Beach"/>
    <property type="match status" value="1"/>
</dbReference>
<sequence>MADLFKSKKGQGKNYDNLNISLAEKLCIRFFTYNESKHSTKLLNSAKIKPYFEKFNINKVKSNAVKKFEPTKKEPWIEVSNLFGFDAIEPDPSYIYLINYLKSTDFKSEEIHNFLIPLLNDILPLYFRFLFVFTYKFKIQLEKCFSQPSGGNQNERSKLTQMIDTVEKLFWLFFNQYHQYLNETILSFQVLIDAIISYIQPLLDSKMGQPLFPIILSITDVLTKYLSSPPQSADDPKQLQPIIIDNSPIFSFVATILLNVNELQQNNLYLVSPGIISYLKLFSNESSRNIILLDDNAAFKNLDFFMFQIRKTLSPESSIKDKQLSNSLLYQTLTALLYFYLIENSNSQTDKNKSHSKVSFQTISELIIQIVLWDIKLNYPKLETTLEQNTISKRELFTKDLFADTPNNEILQSFFEDNNIYNDKIFNTLDFKSEIKDLCLNNICTAKYSGKYSISNLIKDITKFLGQIFTKKTVLFDQFLTFLKDFMKEKDDPILRLSLLKGLQESMTVTSIMNTLWHTESIEFFFSHDIYYLYYIFTDPIYWPSKDGFIAFYELTTNYFIKNPLFDNVKQYLNDILSFEIQNATPMQMASLITAIYCLFISQNNSSEQSNRLTFFYSPKSTIFDEIINVDHTYMIYLSANYDKMKSIKEQGLKDDEFTSRYYQILQVHLFILDFLNAFMSSSASVTYVFCQKSMSRVRHINFLFFDKRSQDMAMQFYSKHLSSKNSTYILLISLTNLLKQLTNIIDNSDAVDVFCKAIDLVSNVHDDHLNSLVSNIILTNFFIHLVHIFISVIQKFAPGFLNNVNENEINEINDNDSDPSNFIRHEKTISPSQIQLDQSQLKTIKLLFVSVLDFISKISCKSEVFIDHLTEKKDYYINDLITISKFVEFDSTIFNTLFSAMTGRNINDVKNMNEAEIISQVAVRLLIELTYENNFYLKSLSFIDKLTENSVSNQITCYVSGIFYFFVDHLFDKIPDLTYKIISNISQSYFDKKALIKLVNKYEELSQNEADKSNNINQQRQLKILQLFHKLLIEKPTVDVYSGSFFHVNDYRDQNVFKTSSYLVEYPIKFSFHFKLYKIPKDGFFKIVGSKKHKIKFKISKEQLIVQLISKTTLLTKEFTFPIKFKLFEWNFIEFSLTPKSFELTFNDETHKTTIDNIEFSWNSNNIYYSTKSCIMDFEEIQISHANHDLCSYSAKIVNKNLCFNIKKGEFDAKFLGPSFKYSPTFENSIRFVGGIKIILPLFNYIPTEQDNKVSEEEFLIIFDLLLNSLRKYQDQALDQHIFRILNSFFDKLNIDSFSENPGNQILQLFDIVKNPQLVKEMNAYLFSDFTLLNRFKRLLEQMLTKKKVYALQLDLSFLQAFVRISSLKDFNFQFASEYLIEVANKDKNKTQNVTYLIHFIMTNYQSKDHNLIDLSFQVLSAILNTSQFLTVFPMLSIIETNDETCQYWAIEILMKFLSLFEKDTRILIFRKCIQIVSSVDIDTALTDPQRIFYLVLYYCFNEYKQINKEEENKLIQENKKLISKNHTFQLIQVELLSIICPMLHLFKKTEVKRICKSMLSTFRSTKFSYYEFLPLMICYISTYGDFSDHNSWVELLAEIIYSNNEEKVYDEILLILIVFSILFKWNYESDLCILVLSLLKKINSNSKSYTMNPKLFMKIVISLVSQPLLSTIRKSDYTVNNKYTDEDNLIIFKKVIEIFLNDHQKWIFSVSSILPQIRTGDERATLILDIFSQLNKIIVKNPDLLLFKDPSIDLTFCQIYMISLANIQKIELIDPIAEKLSKIKENQSQYEIPVLLFIASTPNNKQLVSLYKTMISSRAKSADIIQHAKTAHDDMMHIFETSYMLKYKNSFESGIQMLSASVSRITDKKTTNEDFQQSHFEYINIQYEEQIDRMKKHNSKVCEDLLTSLQTNQNIGVSNENETKNNHYKIYMILDGNGKHSAMKRIKHFKDHHQASEKRDQIQRSRSMTTTSTQDIESPYKCIIYGIEFKLDPYEINKPSNENLFEKSCQLVEIATVFTGKISITRGSISFDSKEANRVLSSKKKDCQRFIEFNLSSLRFVFWRRFKHQLTGLEFFIRDGSSFLIQFKMPKDMQSCIKQLNDLLNSEKNYKFYVQTRPSKELSQSNFFLNNFTVPWQNGEMTNYEYLFWVNMITGRSFHDISQYPVFPWILKNYDEEFIDFSKAEQVFRNLSLPVGALDERRLEMLKENMEGLTGDDQRCLYNKHYMTAGFVTYYLMRCEPFTMMHIELQSGQFDYANRLFISVESIWNLVSGPAQNEFRELVPEFFSLPNFMKNYEKYDLGKTPEGESVDNVKLPKWSAGNPSTFIALNRLALESPYVSMHINEWIDLIFGYKSRGKAAEEANNTYHPYTYPEIIDNPEIANDPCLLTAVQDWAVNYGTCADLAFTTPHPTKFQYFVPTSPFATSSFSLKSKELNKNTTFKNPYAVSFTHVKLHKKGGAAKLFTIKFVALQHPDSIGIIKIHHGNQEKEMNTVIDNGNGNDLLDTNLENSIFNTNLSNLSILSKELCKFKTKAGTAKFLKASEMLGSLTAINQQNNLFISSAPWIDYFEVVFFNPSLKVKKKSTGFKSIIGSSANIDSTHAIENSNPSFHSQPQQSCITVLACDQWAVVTGFENSSIAVWDLRNNVANFNCNSVINSNSFRGQTTVNQQPTASRSRNLEPLFYIFGHSGSIKAVDVSVDLNLIVSVDSNNLVLMSFLSNGERIRSFSVPTIPKRVFLFSLGFVVFIYETHEIKSTQTNDSENGQRQRNRNTRISDFGEQQQQLYHQTSSPSLLARKISGSYQARSDSFNTVMDQSNPDSKDISPNEHILTTIELRDLSGRVVSETQKQHRSDVFCKCVTNDFSQYLMISFSMKLNSNSSCVFLYRIYDLKMVALKSINGKVLSADFDKKLNMFVLCIEEMPCVLLKIIPNEQI</sequence>
<evidence type="ECO:0000313" key="5">
    <source>
        <dbReference type="Proteomes" id="UP001470230"/>
    </source>
</evidence>
<dbReference type="CDD" id="cd06071">
    <property type="entry name" value="Beach"/>
    <property type="match status" value="1"/>
</dbReference>
<dbReference type="PANTHER" id="PTHR13743:SF112">
    <property type="entry name" value="BEACH DOMAIN-CONTAINING PROTEIN"/>
    <property type="match status" value="1"/>
</dbReference>
<organism evidence="4 5">
    <name type="scientific">Tritrichomonas musculus</name>
    <dbReference type="NCBI Taxonomy" id="1915356"/>
    <lineage>
        <taxon>Eukaryota</taxon>
        <taxon>Metamonada</taxon>
        <taxon>Parabasalia</taxon>
        <taxon>Tritrichomonadida</taxon>
        <taxon>Tritrichomonadidae</taxon>
        <taxon>Tritrichomonas</taxon>
    </lineage>
</organism>
<dbReference type="SUPFAM" id="SSF81837">
    <property type="entry name" value="BEACH domain"/>
    <property type="match status" value="1"/>
</dbReference>
<accession>A0ABR2KX31</accession>
<dbReference type="InterPro" id="IPR050865">
    <property type="entry name" value="BEACH_Domain"/>
</dbReference>
<dbReference type="Gene3D" id="2.130.10.10">
    <property type="entry name" value="YVTN repeat-like/Quinoprotein amine dehydrogenase"/>
    <property type="match status" value="1"/>
</dbReference>
<dbReference type="InterPro" id="IPR000409">
    <property type="entry name" value="BEACH_dom"/>
</dbReference>
<dbReference type="PROSITE" id="PS50197">
    <property type="entry name" value="BEACH"/>
    <property type="match status" value="1"/>
</dbReference>
<dbReference type="InterPro" id="IPR036322">
    <property type="entry name" value="WD40_repeat_dom_sf"/>
</dbReference>
<evidence type="ECO:0000259" key="3">
    <source>
        <dbReference type="PROSITE" id="PS51783"/>
    </source>
</evidence>
<reference evidence="4 5" key="1">
    <citation type="submission" date="2024-04" db="EMBL/GenBank/DDBJ databases">
        <title>Tritrichomonas musculus Genome.</title>
        <authorList>
            <person name="Alves-Ferreira E."/>
            <person name="Grigg M."/>
            <person name="Lorenzi H."/>
            <person name="Galac M."/>
        </authorList>
    </citation>
    <scope>NUCLEOTIDE SEQUENCE [LARGE SCALE GENOMIC DNA]</scope>
    <source>
        <strain evidence="4 5">EAF2021</strain>
    </source>
</reference>
<gene>
    <name evidence="4" type="ORF">M9Y10_024127</name>
</gene>
<feature type="compositionally biased region" description="Basic and acidic residues" evidence="1">
    <location>
        <begin position="1954"/>
        <end position="1965"/>
    </location>
</feature>
<name>A0ABR2KX31_9EUKA</name>
<dbReference type="InterPro" id="IPR023362">
    <property type="entry name" value="PH-BEACH_dom"/>
</dbReference>
<feature type="domain" description="BEACH" evidence="2">
    <location>
        <begin position="2123"/>
        <end position="2415"/>
    </location>
</feature>
<feature type="region of interest" description="Disordered" evidence="1">
    <location>
        <begin position="1952"/>
        <end position="1973"/>
    </location>
</feature>
<dbReference type="Gene3D" id="2.30.29.30">
    <property type="entry name" value="Pleckstrin-homology domain (PH domain)/Phosphotyrosine-binding domain (PTB)"/>
    <property type="match status" value="1"/>
</dbReference>
<dbReference type="InterPro" id="IPR015943">
    <property type="entry name" value="WD40/YVTN_repeat-like_dom_sf"/>
</dbReference>
<feature type="domain" description="BEACH-type PH" evidence="3">
    <location>
        <begin position="2000"/>
        <end position="2103"/>
    </location>
</feature>
<dbReference type="SUPFAM" id="SSF50729">
    <property type="entry name" value="PH domain-like"/>
    <property type="match status" value="1"/>
</dbReference>
<protein>
    <recommendedName>
        <fullName evidence="6">BEACH domain-containing protein</fullName>
    </recommendedName>
</protein>
<dbReference type="Pfam" id="PF14844">
    <property type="entry name" value="PH_BEACH"/>
    <property type="match status" value="1"/>
</dbReference>
<keyword evidence="5" id="KW-1185">Reference proteome</keyword>
<evidence type="ECO:0008006" key="6">
    <source>
        <dbReference type="Google" id="ProtNLM"/>
    </source>
</evidence>
<dbReference type="PROSITE" id="PS51783">
    <property type="entry name" value="PH_BEACH"/>
    <property type="match status" value="1"/>
</dbReference>
<evidence type="ECO:0000313" key="4">
    <source>
        <dbReference type="EMBL" id="KAK8895657.1"/>
    </source>
</evidence>
<proteinExistence type="predicted"/>
<dbReference type="InterPro" id="IPR036372">
    <property type="entry name" value="BEACH_dom_sf"/>
</dbReference>
<dbReference type="Gene3D" id="1.10.1540.10">
    <property type="entry name" value="BEACH domain"/>
    <property type="match status" value="1"/>
</dbReference>
<dbReference type="Proteomes" id="UP001470230">
    <property type="component" value="Unassembled WGS sequence"/>
</dbReference>